<dbReference type="Proteomes" id="UP000488956">
    <property type="component" value="Unassembled WGS sequence"/>
</dbReference>
<evidence type="ECO:0000256" key="2">
    <source>
        <dbReference type="SAM" id="MobiDB-lite"/>
    </source>
</evidence>
<comment type="caution">
    <text evidence="3">The sequence shown here is derived from an EMBL/GenBank/DDBJ whole genome shotgun (WGS) entry which is preliminary data.</text>
</comment>
<sequence length="784" mass="88175">MAVDHDAAPGSSALARPRAVEAEESAVHEPPQPVAEDAAASSFAFAAWKAELELMLQRGSDVVHESVQALQGDFDDRSQFVRGDFAWRKQVAAFHDRLQDALSDALAVLAASVSSHAAQVAESLAQTLAKVERDGQRAVRQQEQKGELALRRARAALTKEVERIARLEKCLRLEEARQAAAILAERERQLTAEHNARESHLQALLGDMRSSNESLETLNSQLLEALRTSRTELDQMRNTLLRSMSRPKHRRSSILQGESKSPGLESATRAGGEKSGKNSVATLPSTANELLLVPSLRQSLSAATQTVANLKARVSELESARDSDKHRLQELQLACAQAENEKLKATKLLGEARSALIDNESKLVEAANESVRWQDKFDKLQALVQGRERALADSQRLENATRDQLVLLTSRVERATAIEARWVDFERAVAKWKETQQRQLGNEGEASGLENDEDDTRRLEHIVESFLRLEEFDTSEVAELLASTETQRELEVRLRYEFEKRFGEQLILRISHERRRVLERLERICAVEAKDKQDKGQRRRQSVSRMRGLESDFARLKRLVKAAYDQLGICVGAWSETDLDGLHARLSALKAQAQAFEQDLEAAANRAEDQRVSLVRAELAQQEKDLLLAELTSRYQQLRAAQVAWDPQQQPAEQQSLQTRQSIERKPLTVYGIPQPLTKKTRLHSLMQLPARTRPSSAAPCLGSVEHQHRSFCRVPQSPPSRLGSNKTWCLDPHTRQSEDQAEEVEEHIRSILKTSLMDHANQLEDTVGSDGVLEILHRRRRRK</sequence>
<keyword evidence="1" id="KW-0175">Coiled coil</keyword>
<feature type="compositionally biased region" description="Basic and acidic residues" evidence="2">
    <location>
        <begin position="18"/>
        <end position="27"/>
    </location>
</feature>
<protein>
    <submittedName>
        <fullName evidence="3">Uncharacterized protein</fullName>
    </submittedName>
</protein>
<dbReference type="EMBL" id="QXFW01001089">
    <property type="protein sequence ID" value="KAE8996762.1"/>
    <property type="molecule type" value="Genomic_DNA"/>
</dbReference>
<name>A0A6A3JSJ2_9STRA</name>
<reference evidence="6 7" key="1">
    <citation type="submission" date="2018-09" db="EMBL/GenBank/DDBJ databases">
        <title>Genomic investigation of the strawberry pathogen Phytophthora fragariae indicates pathogenicity is determined by transcriptional variation in three key races.</title>
        <authorList>
            <person name="Adams T.M."/>
            <person name="Armitage A.D."/>
            <person name="Sobczyk M.K."/>
            <person name="Bates H.J."/>
            <person name="Dunwell J.M."/>
            <person name="Nellist C.F."/>
            <person name="Harrison R.J."/>
        </authorList>
    </citation>
    <scope>NUCLEOTIDE SEQUENCE [LARGE SCALE GENOMIC DNA]</scope>
    <source>
        <strain evidence="5 7">BC-23</strain>
        <strain evidence="4 8">ONT-3</strain>
        <strain evidence="3 6">SCRP245</strain>
    </source>
</reference>
<dbReference type="EMBL" id="QXFX01001120">
    <property type="protein sequence ID" value="KAE9096302.1"/>
    <property type="molecule type" value="Genomic_DNA"/>
</dbReference>
<feature type="region of interest" description="Disordered" evidence="2">
    <location>
        <begin position="1"/>
        <end position="34"/>
    </location>
</feature>
<dbReference type="Proteomes" id="UP000460718">
    <property type="component" value="Unassembled WGS sequence"/>
</dbReference>
<organism evidence="3 6">
    <name type="scientific">Phytophthora fragariae</name>
    <dbReference type="NCBI Taxonomy" id="53985"/>
    <lineage>
        <taxon>Eukaryota</taxon>
        <taxon>Sar</taxon>
        <taxon>Stramenopiles</taxon>
        <taxon>Oomycota</taxon>
        <taxon>Peronosporomycetes</taxon>
        <taxon>Peronosporales</taxon>
        <taxon>Peronosporaceae</taxon>
        <taxon>Phytophthora</taxon>
    </lineage>
</organism>
<gene>
    <name evidence="5" type="ORF">PF004_g16034</name>
    <name evidence="4" type="ORF">PF010_g16390</name>
    <name evidence="3" type="ORF">PF011_g15770</name>
</gene>
<evidence type="ECO:0000313" key="7">
    <source>
        <dbReference type="Proteomes" id="UP000476176"/>
    </source>
</evidence>
<feature type="coiled-coil region" evidence="1">
    <location>
        <begin position="300"/>
        <end position="348"/>
    </location>
</feature>
<dbReference type="Proteomes" id="UP000476176">
    <property type="component" value="Unassembled WGS sequence"/>
</dbReference>
<evidence type="ECO:0000256" key="1">
    <source>
        <dbReference type="SAM" id="Coils"/>
    </source>
</evidence>
<evidence type="ECO:0000313" key="3">
    <source>
        <dbReference type="EMBL" id="KAE8996762.1"/>
    </source>
</evidence>
<dbReference type="AlphaFoldDB" id="A0A6A3JSJ2"/>
<proteinExistence type="predicted"/>
<accession>A0A6A3JSJ2</accession>
<evidence type="ECO:0000313" key="4">
    <source>
        <dbReference type="EMBL" id="KAE9096302.1"/>
    </source>
</evidence>
<feature type="coiled-coil region" evidence="1">
    <location>
        <begin position="579"/>
        <end position="617"/>
    </location>
</feature>
<evidence type="ECO:0000313" key="8">
    <source>
        <dbReference type="Proteomes" id="UP000488956"/>
    </source>
</evidence>
<dbReference type="EMBL" id="QXGC01001110">
    <property type="protein sequence ID" value="KAE9211032.1"/>
    <property type="molecule type" value="Genomic_DNA"/>
</dbReference>
<evidence type="ECO:0000313" key="6">
    <source>
        <dbReference type="Proteomes" id="UP000460718"/>
    </source>
</evidence>
<evidence type="ECO:0000313" key="5">
    <source>
        <dbReference type="EMBL" id="KAE9211032.1"/>
    </source>
</evidence>
<feature type="region of interest" description="Disordered" evidence="2">
    <location>
        <begin position="238"/>
        <end position="280"/>
    </location>
</feature>